<name>B1BSY4_CLOPF</name>
<proteinExistence type="predicted"/>
<comment type="caution">
    <text evidence="2">The sequence shown here is derived from an EMBL/GenBank/DDBJ whole genome shotgun (WGS) entry which is preliminary data.</text>
</comment>
<feature type="transmembrane region" description="Helical" evidence="1">
    <location>
        <begin position="68"/>
        <end position="87"/>
    </location>
</feature>
<keyword evidence="1" id="KW-0472">Membrane</keyword>
<reference evidence="2 3" key="1">
    <citation type="submission" date="2007-07" db="EMBL/GenBank/DDBJ databases">
        <title>Annotation of Clostridium perfringens E str. JGS1987.</title>
        <authorList>
            <person name="Paulsen I."/>
            <person name="Sebastian Y."/>
        </authorList>
    </citation>
    <scope>NUCLEOTIDE SEQUENCE [LARGE SCALE GENOMIC DNA]</scope>
    <source>
        <strain evidence="3">E str. JGS1987</strain>
    </source>
</reference>
<evidence type="ECO:0000256" key="1">
    <source>
        <dbReference type="SAM" id="Phobius"/>
    </source>
</evidence>
<sequence>MDATPFRSELYPAIVNCILILYLLSMLAFSLSIKLPLLTIATFKLYFLHNINIYSIFSYKRGSPPDSIISSIMLGSHCFIIYFNRFIF</sequence>
<organism evidence="2 3">
    <name type="scientific">Clostridium perfringens E str. JGS1987</name>
    <dbReference type="NCBI Taxonomy" id="451755"/>
    <lineage>
        <taxon>Bacteria</taxon>
        <taxon>Bacillati</taxon>
        <taxon>Bacillota</taxon>
        <taxon>Clostridia</taxon>
        <taxon>Eubacteriales</taxon>
        <taxon>Clostridiaceae</taxon>
        <taxon>Clostridium</taxon>
    </lineage>
</organism>
<dbReference type="AlphaFoldDB" id="B1BSY4"/>
<feature type="transmembrane region" description="Helical" evidence="1">
    <location>
        <begin position="20"/>
        <end position="47"/>
    </location>
</feature>
<dbReference type="Proteomes" id="UP000005337">
    <property type="component" value="Unassembled WGS sequence"/>
</dbReference>
<accession>B1BSY4</accession>
<keyword evidence="1" id="KW-1133">Transmembrane helix</keyword>
<protein>
    <submittedName>
        <fullName evidence="2">Uncharacterized protein</fullName>
    </submittedName>
</protein>
<evidence type="ECO:0000313" key="3">
    <source>
        <dbReference type="Proteomes" id="UP000005337"/>
    </source>
</evidence>
<keyword evidence="1" id="KW-0812">Transmembrane</keyword>
<evidence type="ECO:0000313" key="2">
    <source>
        <dbReference type="EMBL" id="EDT15246.1"/>
    </source>
</evidence>
<dbReference type="EMBL" id="ABDW01000012">
    <property type="protein sequence ID" value="EDT15246.1"/>
    <property type="molecule type" value="Genomic_DNA"/>
</dbReference>
<gene>
    <name evidence="2" type="ORF">AC3_A0579</name>
</gene>